<dbReference type="GO" id="GO:0006900">
    <property type="term" value="P:vesicle budding from membrane"/>
    <property type="evidence" value="ECO:0007669"/>
    <property type="project" value="TreeGrafter"/>
</dbReference>
<dbReference type="PANTHER" id="PTHR22761">
    <property type="entry name" value="CHARGED MULTIVESICULAR BODY PROTEIN"/>
    <property type="match status" value="1"/>
</dbReference>
<accession>A0A6A1UTL2</accession>
<organism evidence="2 3">
    <name type="scientific">Morella rubra</name>
    <name type="common">Chinese bayberry</name>
    <dbReference type="NCBI Taxonomy" id="262757"/>
    <lineage>
        <taxon>Eukaryota</taxon>
        <taxon>Viridiplantae</taxon>
        <taxon>Streptophyta</taxon>
        <taxon>Embryophyta</taxon>
        <taxon>Tracheophyta</taxon>
        <taxon>Spermatophyta</taxon>
        <taxon>Magnoliopsida</taxon>
        <taxon>eudicotyledons</taxon>
        <taxon>Gunneridae</taxon>
        <taxon>Pentapetalae</taxon>
        <taxon>rosids</taxon>
        <taxon>fabids</taxon>
        <taxon>Fagales</taxon>
        <taxon>Myricaceae</taxon>
        <taxon>Morella</taxon>
    </lineage>
</organism>
<dbReference type="OrthoDB" id="10250120at2759"/>
<keyword evidence="3" id="KW-1185">Reference proteome</keyword>
<proteinExistence type="predicted"/>
<feature type="coiled-coil region" evidence="1">
    <location>
        <begin position="328"/>
        <end position="385"/>
    </location>
</feature>
<comment type="caution">
    <text evidence="2">The sequence shown here is derived from an EMBL/GenBank/DDBJ whole genome shotgun (WGS) entry which is preliminary data.</text>
</comment>
<dbReference type="GO" id="GO:0032511">
    <property type="term" value="P:late endosome to vacuole transport via multivesicular body sorting pathway"/>
    <property type="evidence" value="ECO:0007669"/>
    <property type="project" value="TreeGrafter"/>
</dbReference>
<dbReference type="GO" id="GO:0009898">
    <property type="term" value="C:cytoplasmic side of plasma membrane"/>
    <property type="evidence" value="ECO:0007669"/>
    <property type="project" value="TreeGrafter"/>
</dbReference>
<name>A0A6A1UTL2_9ROSI</name>
<evidence type="ECO:0000313" key="2">
    <source>
        <dbReference type="EMBL" id="KAB1203456.1"/>
    </source>
</evidence>
<protein>
    <submittedName>
        <fullName evidence="2">Charged multivesicular body protein 7</fullName>
    </submittedName>
</protein>
<dbReference type="GO" id="GO:0005771">
    <property type="term" value="C:multivesicular body"/>
    <property type="evidence" value="ECO:0007669"/>
    <property type="project" value="TreeGrafter"/>
</dbReference>
<reference evidence="2 3" key="1">
    <citation type="journal article" date="2019" name="Plant Biotechnol. J.">
        <title>The red bayberry genome and genetic basis of sex determination.</title>
        <authorList>
            <person name="Jia H.M."/>
            <person name="Jia H.J."/>
            <person name="Cai Q.L."/>
            <person name="Wang Y."/>
            <person name="Zhao H.B."/>
            <person name="Yang W.F."/>
            <person name="Wang G.Y."/>
            <person name="Li Y.H."/>
            <person name="Zhan D.L."/>
            <person name="Shen Y.T."/>
            <person name="Niu Q.F."/>
            <person name="Chang L."/>
            <person name="Qiu J."/>
            <person name="Zhao L."/>
            <person name="Xie H.B."/>
            <person name="Fu W.Y."/>
            <person name="Jin J."/>
            <person name="Li X.W."/>
            <person name="Jiao Y."/>
            <person name="Zhou C.C."/>
            <person name="Tu T."/>
            <person name="Chai C.Y."/>
            <person name="Gao J.L."/>
            <person name="Fan L.J."/>
            <person name="van de Weg E."/>
            <person name="Wang J.Y."/>
            <person name="Gao Z.S."/>
        </authorList>
    </citation>
    <scope>NUCLEOTIDE SEQUENCE [LARGE SCALE GENOMIC DNA]</scope>
    <source>
        <tissue evidence="2">Leaves</tissue>
    </source>
</reference>
<dbReference type="Proteomes" id="UP000516437">
    <property type="component" value="Chromosome 8"/>
</dbReference>
<gene>
    <name evidence="2" type="ORF">CJ030_MR8G006634</name>
</gene>
<dbReference type="InterPro" id="IPR005024">
    <property type="entry name" value="Snf7_fam"/>
</dbReference>
<dbReference type="EMBL" id="RXIC02000026">
    <property type="protein sequence ID" value="KAB1203456.1"/>
    <property type="molecule type" value="Genomic_DNA"/>
</dbReference>
<keyword evidence="1" id="KW-0175">Coiled coil</keyword>
<dbReference type="Pfam" id="PF03357">
    <property type="entry name" value="Snf7"/>
    <property type="match status" value="1"/>
</dbReference>
<evidence type="ECO:0000256" key="1">
    <source>
        <dbReference type="SAM" id="Coils"/>
    </source>
</evidence>
<evidence type="ECO:0000313" key="3">
    <source>
        <dbReference type="Proteomes" id="UP000516437"/>
    </source>
</evidence>
<sequence>MEMGTVREFIREEVGDWDDEEVATARFKAFSGQRSDWEPKYRFWKDLILSVARHLRLLIIRPLEVKNNWFNRGGLTPLCLDQVLLEMYSEGEIVRVGDLLDPKTSGTLSLLLSKVRRNLILIRPASPSLPALLQDHLVLTTLLKERAVEVVKHLGESHWTGSCIVTMGRFQDICGGPGEASAVLSHLSETGKARYLSVRRKEFIEGVKVSLSSVPVSNVSNLDYDVLHLVSTSERLQQQLKVIDRRQGTRALASLSSGNKKMALRYARELKLVTGSRDKCTMFLNRVEEVLSLIANAESTKKVSEAIQIGAQAIKENKISVEEVEFCLQELEESIESQKQVEKALESTPLQIDVEDEDIEEELKNLELEVESENLQAQISKTRIDSVAVQAEASESAEALSDALTNLKLSGNSTRKSAVKNPVLA</sequence>
<dbReference type="GO" id="GO:0000815">
    <property type="term" value="C:ESCRT III complex"/>
    <property type="evidence" value="ECO:0007669"/>
    <property type="project" value="TreeGrafter"/>
</dbReference>
<dbReference type="PANTHER" id="PTHR22761:SF7">
    <property type="entry name" value="SNF7 FAMILY PROTEIN"/>
    <property type="match status" value="1"/>
</dbReference>
<dbReference type="Pfam" id="PF25880">
    <property type="entry name" value="WHD_CHMP7_1st"/>
    <property type="match status" value="1"/>
</dbReference>
<dbReference type="AlphaFoldDB" id="A0A6A1UTL2"/>